<dbReference type="EMBL" id="LAZR01000616">
    <property type="protein sequence ID" value="KKN62661.1"/>
    <property type="molecule type" value="Genomic_DNA"/>
</dbReference>
<protein>
    <submittedName>
        <fullName evidence="1">Uncharacterized protein</fullName>
    </submittedName>
</protein>
<comment type="caution">
    <text evidence="1">The sequence shown here is derived from an EMBL/GenBank/DDBJ whole genome shotgun (WGS) entry which is preliminary data.</text>
</comment>
<evidence type="ECO:0000313" key="1">
    <source>
        <dbReference type="EMBL" id="KKN62661.1"/>
    </source>
</evidence>
<gene>
    <name evidence="1" type="ORF">LCGC14_0509220</name>
</gene>
<organism evidence="1">
    <name type="scientific">marine sediment metagenome</name>
    <dbReference type="NCBI Taxonomy" id="412755"/>
    <lineage>
        <taxon>unclassified sequences</taxon>
        <taxon>metagenomes</taxon>
        <taxon>ecological metagenomes</taxon>
    </lineage>
</organism>
<accession>A0A0F9UN77</accession>
<dbReference type="AlphaFoldDB" id="A0A0F9UN77"/>
<sequence>MNKEFEDLTIAQLKKLYEQFLKQNPNFQTAEELLEELQGGNK</sequence>
<proteinExistence type="predicted"/>
<reference evidence="1" key="1">
    <citation type="journal article" date="2015" name="Nature">
        <title>Complex archaea that bridge the gap between prokaryotes and eukaryotes.</title>
        <authorList>
            <person name="Spang A."/>
            <person name="Saw J.H."/>
            <person name="Jorgensen S.L."/>
            <person name="Zaremba-Niedzwiedzka K."/>
            <person name="Martijn J."/>
            <person name="Lind A.E."/>
            <person name="van Eijk R."/>
            <person name="Schleper C."/>
            <person name="Guy L."/>
            <person name="Ettema T.J."/>
        </authorList>
    </citation>
    <scope>NUCLEOTIDE SEQUENCE</scope>
</reference>
<name>A0A0F9UN77_9ZZZZ</name>